<dbReference type="Gene3D" id="1.10.3470.10">
    <property type="entry name" value="ABC transporter involved in vitamin B12 uptake, BtuC"/>
    <property type="match status" value="1"/>
</dbReference>
<keyword evidence="5 8" id="KW-0812">Transmembrane</keyword>
<keyword evidence="7 8" id="KW-0472">Membrane</keyword>
<dbReference type="GO" id="GO:0022857">
    <property type="term" value="F:transmembrane transporter activity"/>
    <property type="evidence" value="ECO:0007669"/>
    <property type="project" value="InterPro"/>
</dbReference>
<dbReference type="FunFam" id="1.10.3470.10:FF:000001">
    <property type="entry name" value="Vitamin B12 ABC transporter permease BtuC"/>
    <property type="match status" value="1"/>
</dbReference>
<evidence type="ECO:0000256" key="8">
    <source>
        <dbReference type="SAM" id="Phobius"/>
    </source>
</evidence>
<feature type="transmembrane region" description="Helical" evidence="8">
    <location>
        <begin position="74"/>
        <end position="94"/>
    </location>
</feature>
<feature type="transmembrane region" description="Helical" evidence="8">
    <location>
        <begin position="106"/>
        <end position="127"/>
    </location>
</feature>
<feature type="transmembrane region" description="Helical" evidence="8">
    <location>
        <begin position="164"/>
        <end position="184"/>
    </location>
</feature>
<feature type="transmembrane region" description="Helical" evidence="8">
    <location>
        <begin position="293"/>
        <end position="312"/>
    </location>
</feature>
<evidence type="ECO:0000256" key="1">
    <source>
        <dbReference type="ARBA" id="ARBA00004651"/>
    </source>
</evidence>
<dbReference type="CDD" id="cd06550">
    <property type="entry name" value="TM_ABC_iron-siderophores_like"/>
    <property type="match status" value="1"/>
</dbReference>
<evidence type="ECO:0000256" key="4">
    <source>
        <dbReference type="ARBA" id="ARBA00022475"/>
    </source>
</evidence>
<comment type="similarity">
    <text evidence="2">Belongs to the binding-protein-dependent transport system permease family. FecCD subfamily.</text>
</comment>
<dbReference type="OrthoDB" id="9782305at2"/>
<evidence type="ECO:0000256" key="2">
    <source>
        <dbReference type="ARBA" id="ARBA00007935"/>
    </source>
</evidence>
<feature type="transmembrane region" description="Helical" evidence="8">
    <location>
        <begin position="133"/>
        <end position="152"/>
    </location>
</feature>
<dbReference type="EMBL" id="VFMN01000001">
    <property type="protein sequence ID" value="TQJ09002.1"/>
    <property type="molecule type" value="Genomic_DNA"/>
</dbReference>
<dbReference type="PANTHER" id="PTHR30472:SF1">
    <property type="entry name" value="FE(3+) DICITRATE TRANSPORT SYSTEM PERMEASE PROTEIN FECC-RELATED"/>
    <property type="match status" value="1"/>
</dbReference>
<keyword evidence="6 8" id="KW-1133">Transmembrane helix</keyword>
<reference evidence="9 10" key="1">
    <citation type="submission" date="2019-06" db="EMBL/GenBank/DDBJ databases">
        <title>Sequencing the genomes of 1000 actinobacteria strains.</title>
        <authorList>
            <person name="Klenk H.-P."/>
        </authorList>
    </citation>
    <scope>NUCLEOTIDE SEQUENCE [LARGE SCALE GENOMIC DNA]</scope>
    <source>
        <strain evidence="9 10">DSM 18607</strain>
    </source>
</reference>
<dbReference type="PANTHER" id="PTHR30472">
    <property type="entry name" value="FERRIC ENTEROBACTIN TRANSPORT SYSTEM PERMEASE PROTEIN"/>
    <property type="match status" value="1"/>
</dbReference>
<feature type="transmembrane region" description="Helical" evidence="8">
    <location>
        <begin position="20"/>
        <end position="44"/>
    </location>
</feature>
<dbReference type="RefSeq" id="WP_141848435.1">
    <property type="nucleotide sequence ID" value="NZ_BAAAPR010000005.1"/>
</dbReference>
<keyword evidence="3" id="KW-0813">Transport</keyword>
<dbReference type="GO" id="GO:0033214">
    <property type="term" value="P:siderophore-iron import into cell"/>
    <property type="evidence" value="ECO:0007669"/>
    <property type="project" value="TreeGrafter"/>
</dbReference>
<evidence type="ECO:0000256" key="3">
    <source>
        <dbReference type="ARBA" id="ARBA00022448"/>
    </source>
</evidence>
<comment type="subcellular location">
    <subcellularLocation>
        <location evidence="1">Cell membrane</location>
        <topology evidence="1">Multi-pass membrane protein</topology>
    </subcellularLocation>
</comment>
<organism evidence="9 10">
    <name type="scientific">Lapillicoccus jejuensis</name>
    <dbReference type="NCBI Taxonomy" id="402171"/>
    <lineage>
        <taxon>Bacteria</taxon>
        <taxon>Bacillati</taxon>
        <taxon>Actinomycetota</taxon>
        <taxon>Actinomycetes</taxon>
        <taxon>Micrococcales</taxon>
        <taxon>Intrasporangiaceae</taxon>
        <taxon>Lapillicoccus</taxon>
    </lineage>
</organism>
<comment type="caution">
    <text evidence="9">The sequence shown here is derived from an EMBL/GenBank/DDBJ whole genome shotgun (WGS) entry which is preliminary data.</text>
</comment>
<sequence length="348" mass="34533">MSRTLAPARPAAAPAQRRPVGLRVTWAVGSVVLLALLVALSVAVGARTVPLGDVVTALTGGGSGLDAAVVTQRVPRTVLAVLVGAALALAGAVMQGVTRNPLADPGLLGVSSGAALFVVVGITAFGLSSATGYLVVAVAGSAVAATFVYAVGALGRGGATPLKLALSGAATSAALSSLVSAILLPRVDVMTRFRFWQIGGVGGASWDRIAVALPVLAAGALLCLAMARGLNSLALGDDLAAGLGVHVRRTRLLAAAGAVVLAGAATAIAGPIGFVGLVVPHVVRTVVGSDHRWLLPLSAVGGSALLVLADVVGRVVARPSEVDVGIVTALVGAPFFVWIVRRRTVREL</sequence>
<accession>A0A542E102</accession>
<evidence type="ECO:0000313" key="10">
    <source>
        <dbReference type="Proteomes" id="UP000317893"/>
    </source>
</evidence>
<keyword evidence="4" id="KW-1003">Cell membrane</keyword>
<dbReference type="InterPro" id="IPR037294">
    <property type="entry name" value="ABC_BtuC-like"/>
</dbReference>
<keyword evidence="10" id="KW-1185">Reference proteome</keyword>
<evidence type="ECO:0000256" key="5">
    <source>
        <dbReference type="ARBA" id="ARBA00022692"/>
    </source>
</evidence>
<dbReference type="Pfam" id="PF01032">
    <property type="entry name" value="FecCD"/>
    <property type="match status" value="1"/>
</dbReference>
<dbReference type="GO" id="GO:0005886">
    <property type="term" value="C:plasma membrane"/>
    <property type="evidence" value="ECO:0007669"/>
    <property type="project" value="UniProtKB-SubCell"/>
</dbReference>
<dbReference type="AlphaFoldDB" id="A0A542E102"/>
<name>A0A542E102_9MICO</name>
<evidence type="ECO:0000256" key="7">
    <source>
        <dbReference type="ARBA" id="ARBA00023136"/>
    </source>
</evidence>
<gene>
    <name evidence="9" type="ORF">FB458_2104</name>
</gene>
<feature type="transmembrane region" description="Helical" evidence="8">
    <location>
        <begin position="209"/>
        <end position="231"/>
    </location>
</feature>
<proteinExistence type="inferred from homology"/>
<dbReference type="Proteomes" id="UP000317893">
    <property type="component" value="Unassembled WGS sequence"/>
</dbReference>
<feature type="transmembrane region" description="Helical" evidence="8">
    <location>
        <begin position="252"/>
        <end position="273"/>
    </location>
</feature>
<dbReference type="InterPro" id="IPR000522">
    <property type="entry name" value="ABC_transptr_permease_BtuC"/>
</dbReference>
<evidence type="ECO:0000256" key="6">
    <source>
        <dbReference type="ARBA" id="ARBA00022989"/>
    </source>
</evidence>
<evidence type="ECO:0000313" key="9">
    <source>
        <dbReference type="EMBL" id="TQJ09002.1"/>
    </source>
</evidence>
<protein>
    <submittedName>
        <fullName evidence="9">Iron complex transport system permease protein</fullName>
    </submittedName>
</protein>
<feature type="transmembrane region" description="Helical" evidence="8">
    <location>
        <begin position="324"/>
        <end position="341"/>
    </location>
</feature>
<dbReference type="SUPFAM" id="SSF81345">
    <property type="entry name" value="ABC transporter involved in vitamin B12 uptake, BtuC"/>
    <property type="match status" value="1"/>
</dbReference>